<dbReference type="GO" id="GO:0016597">
    <property type="term" value="F:amino acid binding"/>
    <property type="evidence" value="ECO:0007669"/>
    <property type="project" value="InterPro"/>
</dbReference>
<feature type="domain" description="Aspartate/ornithine carbamoyltransferase carbamoyl-P binding" evidence="8">
    <location>
        <begin position="8"/>
        <end position="148"/>
    </location>
</feature>
<comment type="subcellular location">
    <subcellularLocation>
        <location evidence="6">Cytoplasm</location>
    </subcellularLocation>
</comment>
<evidence type="ECO:0000256" key="5">
    <source>
        <dbReference type="ARBA" id="ARBA00048772"/>
    </source>
</evidence>
<sequence length="350" mass="37832">MATDLAGRSLLKETDLTAEEFHGLIELAAELKAAKRAGAEVPRLGGRHIALVFEKTSTRTRCAFEVAAADQGARTTYLDPAGSQLGHKESVKDTARVLGRMFDAIQYRGHGQAVVEELAEYAGVPVFNGLTDEWHPTQMLADVLTMSEHTAKPLEHVALAYLGDARYNMGNSYLVTGALLGMDVRIVAPEELWPAPAVVERARKLARWSGARITLTQEVAEGVAGADFVATDVWVSMGEPKEVWDARIALLAPYAVTMDVLRATGNPAVKFLHCLPAFHDLGTTVAREIHERHGLTSLEVTDEVFESVHSVVWDQAENRMHTIKALLVSCLARTGPAGTAGEAALPIAHS</sequence>
<feature type="binding site" evidence="6">
    <location>
        <position position="84"/>
    </location>
    <ligand>
        <name>carbamoyl phosphate</name>
        <dbReference type="ChEBI" id="CHEBI:58228"/>
    </ligand>
</feature>
<feature type="binding site" evidence="6">
    <location>
        <position position="319"/>
    </location>
    <ligand>
        <name>carbamoyl phosphate</name>
        <dbReference type="ChEBI" id="CHEBI:58228"/>
    </ligand>
</feature>
<evidence type="ECO:0000256" key="2">
    <source>
        <dbReference type="ARBA" id="ARBA00007805"/>
    </source>
</evidence>
<gene>
    <name evidence="9" type="ORF">AC230_00990</name>
</gene>
<comment type="caution">
    <text evidence="9">The sequence shown here is derived from an EMBL/GenBank/DDBJ whole genome shotgun (WGS) entry which is preliminary data.</text>
</comment>
<keyword evidence="10" id="KW-1185">Reference proteome</keyword>
<evidence type="ECO:0000256" key="4">
    <source>
        <dbReference type="ARBA" id="ARBA00022679"/>
    </source>
</evidence>
<feature type="binding site" evidence="6">
    <location>
        <begin position="57"/>
        <end position="60"/>
    </location>
    <ligand>
        <name>carbamoyl phosphate</name>
        <dbReference type="ChEBI" id="CHEBI:58228"/>
    </ligand>
</feature>
<organism evidence="9 10">
    <name type="scientific">Streptomyces caatingaensis</name>
    <dbReference type="NCBI Taxonomy" id="1678637"/>
    <lineage>
        <taxon>Bacteria</taxon>
        <taxon>Bacillati</taxon>
        <taxon>Actinomycetota</taxon>
        <taxon>Actinomycetes</taxon>
        <taxon>Kitasatosporales</taxon>
        <taxon>Streptomycetaceae</taxon>
        <taxon>Streptomyces</taxon>
    </lineage>
</organism>
<protein>
    <recommendedName>
        <fullName evidence="3 6">Ornithine carbamoyltransferase</fullName>
        <shortName evidence="6">OTCase</shortName>
        <ecNumber evidence="3 6">2.1.3.3</ecNumber>
    </recommendedName>
</protein>
<dbReference type="SUPFAM" id="SSF53671">
    <property type="entry name" value="Aspartate/ornithine carbamoyltransferase"/>
    <property type="match status" value="1"/>
</dbReference>
<dbReference type="GO" id="GO:0019240">
    <property type="term" value="P:citrulline biosynthetic process"/>
    <property type="evidence" value="ECO:0007669"/>
    <property type="project" value="TreeGrafter"/>
</dbReference>
<dbReference type="Proteomes" id="UP000037288">
    <property type="component" value="Unassembled WGS sequence"/>
</dbReference>
<dbReference type="STRING" id="1678637.AC230_00990"/>
<feature type="binding site" evidence="6">
    <location>
        <begin position="135"/>
        <end position="138"/>
    </location>
    <ligand>
        <name>carbamoyl phosphate</name>
        <dbReference type="ChEBI" id="CHEBI:58228"/>
    </ligand>
</feature>
<dbReference type="PATRIC" id="fig|1678637.3.peg.209"/>
<evidence type="ECO:0000259" key="7">
    <source>
        <dbReference type="Pfam" id="PF00185"/>
    </source>
</evidence>
<evidence type="ECO:0000313" key="10">
    <source>
        <dbReference type="Proteomes" id="UP000037288"/>
    </source>
</evidence>
<evidence type="ECO:0000313" key="9">
    <source>
        <dbReference type="EMBL" id="KNB53308.1"/>
    </source>
</evidence>
<dbReference type="NCBIfam" id="NF001986">
    <property type="entry name" value="PRK00779.1"/>
    <property type="match status" value="1"/>
</dbReference>
<dbReference type="PRINTS" id="PR00100">
    <property type="entry name" value="AOTCASE"/>
</dbReference>
<dbReference type="Gene3D" id="3.40.50.1370">
    <property type="entry name" value="Aspartate/ornithine carbamoyltransferase"/>
    <property type="match status" value="2"/>
</dbReference>
<dbReference type="GO" id="GO:0042450">
    <property type="term" value="P:L-arginine biosynthetic process via ornithine"/>
    <property type="evidence" value="ECO:0007669"/>
    <property type="project" value="UniProtKB-UniRule"/>
</dbReference>
<reference evidence="10" key="1">
    <citation type="submission" date="2015-07" db="EMBL/GenBank/DDBJ databases">
        <title>Draft genome sequence of Streptomyces sp. CMAA 1322, a bacterium isolated from Caatinga biome, from dry forest semiarid of Brazil.</title>
        <authorList>
            <person name="Santos S.N."/>
            <person name="Gacesa R."/>
            <person name="Taketani R.G."/>
            <person name="Long P.F."/>
            <person name="Melo I.S."/>
        </authorList>
    </citation>
    <scope>NUCLEOTIDE SEQUENCE [LARGE SCALE GENOMIC DNA]</scope>
    <source>
        <strain evidence="10">CMAA 1322</strain>
    </source>
</reference>
<dbReference type="HAMAP" id="MF_01109">
    <property type="entry name" value="OTCase"/>
    <property type="match status" value="1"/>
</dbReference>
<dbReference type="RefSeq" id="WP_049714010.1">
    <property type="nucleotide sequence ID" value="NZ_LFXA01000002.1"/>
</dbReference>
<feature type="binding site" evidence="6">
    <location>
        <position position="108"/>
    </location>
    <ligand>
        <name>carbamoyl phosphate</name>
        <dbReference type="ChEBI" id="CHEBI:58228"/>
    </ligand>
</feature>
<dbReference type="PANTHER" id="PTHR45753:SF2">
    <property type="entry name" value="ORNITHINE CARBAMOYLTRANSFERASE"/>
    <property type="match status" value="1"/>
</dbReference>
<feature type="domain" description="Aspartate/ornithine carbamoyltransferase Asp/Orn-binding" evidence="7">
    <location>
        <begin position="157"/>
        <end position="329"/>
    </location>
</feature>
<evidence type="ECO:0000256" key="1">
    <source>
        <dbReference type="ARBA" id="ARBA00003822"/>
    </source>
</evidence>
<dbReference type="GO" id="GO:0004585">
    <property type="term" value="F:ornithine carbamoyltransferase activity"/>
    <property type="evidence" value="ECO:0007669"/>
    <property type="project" value="UniProtKB-UniRule"/>
</dbReference>
<dbReference type="Pfam" id="PF02729">
    <property type="entry name" value="OTCace_N"/>
    <property type="match status" value="1"/>
</dbReference>
<dbReference type="Pfam" id="PF00185">
    <property type="entry name" value="OTCace"/>
    <property type="match status" value="1"/>
</dbReference>
<feature type="binding site" evidence="6">
    <location>
        <begin position="274"/>
        <end position="275"/>
    </location>
    <ligand>
        <name>carbamoyl phosphate</name>
        <dbReference type="ChEBI" id="CHEBI:58228"/>
    </ligand>
</feature>
<dbReference type="EC" id="2.1.3.3" evidence="3 6"/>
<feature type="binding site" evidence="6">
    <location>
        <position position="168"/>
    </location>
    <ligand>
        <name>L-ornithine</name>
        <dbReference type="ChEBI" id="CHEBI:46911"/>
    </ligand>
</feature>
<dbReference type="EMBL" id="LFXA01000002">
    <property type="protein sequence ID" value="KNB53308.1"/>
    <property type="molecule type" value="Genomic_DNA"/>
</dbReference>
<evidence type="ECO:0000256" key="3">
    <source>
        <dbReference type="ARBA" id="ARBA00013007"/>
    </source>
</evidence>
<feature type="binding site" evidence="6">
    <location>
        <begin position="236"/>
        <end position="237"/>
    </location>
    <ligand>
        <name>L-ornithine</name>
        <dbReference type="ChEBI" id="CHEBI:46911"/>
    </ligand>
</feature>
<comment type="catalytic activity">
    <reaction evidence="5 6">
        <text>carbamoyl phosphate + L-ornithine = L-citrulline + phosphate + H(+)</text>
        <dbReference type="Rhea" id="RHEA:19513"/>
        <dbReference type="ChEBI" id="CHEBI:15378"/>
        <dbReference type="ChEBI" id="CHEBI:43474"/>
        <dbReference type="ChEBI" id="CHEBI:46911"/>
        <dbReference type="ChEBI" id="CHEBI:57743"/>
        <dbReference type="ChEBI" id="CHEBI:58228"/>
        <dbReference type="EC" id="2.1.3.3"/>
    </reaction>
</comment>
<accession>A0A0K9XJ31</accession>
<keyword evidence="6" id="KW-0963">Cytoplasm</keyword>
<dbReference type="InterPro" id="IPR006132">
    <property type="entry name" value="Asp/Orn_carbamoyltranf_P-bd"/>
</dbReference>
<dbReference type="InterPro" id="IPR006130">
    <property type="entry name" value="Asp/Orn_carbamoylTrfase"/>
</dbReference>
<dbReference type="InterPro" id="IPR024904">
    <property type="entry name" value="OTCase_ArgI"/>
</dbReference>
<dbReference type="InterPro" id="IPR002292">
    <property type="entry name" value="Orn/put_carbamltrans"/>
</dbReference>
<comment type="function">
    <text evidence="1">Reversibly catalyzes the transfer of the carbamoyl group from carbamoyl phosphate (CP) to the N(epsilon) atom of ornithine (ORN) to produce L-citrulline.</text>
</comment>
<evidence type="ECO:0000259" key="8">
    <source>
        <dbReference type="Pfam" id="PF02729"/>
    </source>
</evidence>
<dbReference type="PRINTS" id="PR00102">
    <property type="entry name" value="OTCASE"/>
</dbReference>
<comment type="similarity">
    <text evidence="2 6">Belongs to the aspartate/ornithine carbamoyltransferase superfamily. OTCase family.</text>
</comment>
<proteinExistence type="inferred from homology"/>
<keyword evidence="4 6" id="KW-0808">Transferase</keyword>
<dbReference type="NCBIfam" id="TIGR00658">
    <property type="entry name" value="orni_carb_tr"/>
    <property type="match status" value="1"/>
</dbReference>
<dbReference type="InterPro" id="IPR036901">
    <property type="entry name" value="Asp/Orn_carbamoylTrfase_sf"/>
</dbReference>
<dbReference type="InterPro" id="IPR006131">
    <property type="entry name" value="Asp_carbamoyltransf_Asp/Orn-bd"/>
</dbReference>
<dbReference type="PROSITE" id="PS00097">
    <property type="entry name" value="CARBAMOYLTRANSFERASE"/>
    <property type="match status" value="1"/>
</dbReference>
<dbReference type="PANTHER" id="PTHR45753">
    <property type="entry name" value="ORNITHINE CARBAMOYLTRANSFERASE, MITOCHONDRIAL"/>
    <property type="match status" value="1"/>
</dbReference>
<dbReference type="GO" id="GO:0005737">
    <property type="term" value="C:cytoplasm"/>
    <property type="evidence" value="ECO:0007669"/>
    <property type="project" value="UniProtKB-SubCell"/>
</dbReference>
<dbReference type="AlphaFoldDB" id="A0A0K9XJ31"/>
<name>A0A0K9XJ31_9ACTN</name>
<feature type="binding site" evidence="6">
    <location>
        <position position="232"/>
    </location>
    <ligand>
        <name>L-ornithine</name>
        <dbReference type="ChEBI" id="CHEBI:46911"/>
    </ligand>
</feature>
<evidence type="ECO:0000256" key="6">
    <source>
        <dbReference type="HAMAP-Rule" id="MF_01109"/>
    </source>
</evidence>
<dbReference type="OrthoDB" id="9802587at2"/>